<dbReference type="PANTHER" id="PTHR43490:SF99">
    <property type="entry name" value="SHORT-CHAIN DEHYDROGENASE_REDUCTASE"/>
    <property type="match status" value="1"/>
</dbReference>
<keyword evidence="2" id="KW-0521">NADP</keyword>
<dbReference type="EMBL" id="JRKL02011663">
    <property type="protein sequence ID" value="KAF3945662.1"/>
    <property type="molecule type" value="Genomic_DNA"/>
</dbReference>
<dbReference type="AlphaFoldDB" id="A0A8J4QAN7"/>
<dbReference type="InterPro" id="IPR002347">
    <property type="entry name" value="SDR_fam"/>
</dbReference>
<comment type="caution">
    <text evidence="4">The sequence shown here is derived from an EMBL/GenBank/DDBJ whole genome shotgun (WGS) entry which is preliminary data.</text>
</comment>
<proteinExistence type="inferred from homology"/>
<reference evidence="4" key="1">
    <citation type="submission" date="2020-03" db="EMBL/GenBank/DDBJ databases">
        <title>Castanea mollissima Vanexum genome sequencing.</title>
        <authorList>
            <person name="Staton M."/>
        </authorList>
    </citation>
    <scope>NUCLEOTIDE SEQUENCE</scope>
    <source>
        <tissue evidence="4">Leaf</tissue>
    </source>
</reference>
<dbReference type="Pfam" id="PF00106">
    <property type="entry name" value="adh_short"/>
    <property type="match status" value="1"/>
</dbReference>
<gene>
    <name evidence="4" type="ORF">CMV_027983</name>
</gene>
<dbReference type="InterPro" id="IPR036291">
    <property type="entry name" value="NAD(P)-bd_dom_sf"/>
</dbReference>
<comment type="similarity">
    <text evidence="1">Belongs to the short-chain dehydrogenases/reductases (SDR) family.</text>
</comment>
<keyword evidence="5" id="KW-1185">Reference proteome</keyword>
<evidence type="ECO:0000256" key="3">
    <source>
        <dbReference type="ARBA" id="ARBA00023002"/>
    </source>
</evidence>
<keyword evidence="3" id="KW-0560">Oxidoreductase</keyword>
<sequence>MGSKERAKERREKRMQEISLLRTIPYSDHQRWWSSETIAVVTGANRGIGFEITRQLATHGLTVILTSRDSNVGLEAARVLQEGGLNVVFHQLDVLDHLSRKQFSEWLQQNYGGLDILLTRPAAPFLSCISL</sequence>
<dbReference type="PANTHER" id="PTHR43490">
    <property type="entry name" value="(+)-NEOMENTHOL DEHYDROGENASE"/>
    <property type="match status" value="1"/>
</dbReference>
<evidence type="ECO:0000256" key="2">
    <source>
        <dbReference type="ARBA" id="ARBA00022857"/>
    </source>
</evidence>
<organism evidence="4 5">
    <name type="scientific">Castanea mollissima</name>
    <name type="common">Chinese chestnut</name>
    <dbReference type="NCBI Taxonomy" id="60419"/>
    <lineage>
        <taxon>Eukaryota</taxon>
        <taxon>Viridiplantae</taxon>
        <taxon>Streptophyta</taxon>
        <taxon>Embryophyta</taxon>
        <taxon>Tracheophyta</taxon>
        <taxon>Spermatophyta</taxon>
        <taxon>Magnoliopsida</taxon>
        <taxon>eudicotyledons</taxon>
        <taxon>Gunneridae</taxon>
        <taxon>Pentapetalae</taxon>
        <taxon>rosids</taxon>
        <taxon>fabids</taxon>
        <taxon>Fagales</taxon>
        <taxon>Fagaceae</taxon>
        <taxon>Castanea</taxon>
    </lineage>
</organism>
<dbReference type="PRINTS" id="PR00081">
    <property type="entry name" value="GDHRDH"/>
</dbReference>
<name>A0A8J4QAN7_9ROSI</name>
<dbReference type="SUPFAM" id="SSF51735">
    <property type="entry name" value="NAD(P)-binding Rossmann-fold domains"/>
    <property type="match status" value="1"/>
</dbReference>
<evidence type="ECO:0000256" key="1">
    <source>
        <dbReference type="ARBA" id="ARBA00006484"/>
    </source>
</evidence>
<dbReference type="Gene3D" id="3.40.50.720">
    <property type="entry name" value="NAD(P)-binding Rossmann-like Domain"/>
    <property type="match status" value="1"/>
</dbReference>
<accession>A0A8J4QAN7</accession>
<protein>
    <submittedName>
        <fullName evidence="4">Uncharacterized protein</fullName>
    </submittedName>
</protein>
<dbReference type="Proteomes" id="UP000737018">
    <property type="component" value="Unassembled WGS sequence"/>
</dbReference>
<evidence type="ECO:0000313" key="5">
    <source>
        <dbReference type="Proteomes" id="UP000737018"/>
    </source>
</evidence>
<dbReference type="GO" id="GO:0016020">
    <property type="term" value="C:membrane"/>
    <property type="evidence" value="ECO:0007669"/>
    <property type="project" value="TreeGrafter"/>
</dbReference>
<dbReference type="OrthoDB" id="7289984at2759"/>
<evidence type="ECO:0000313" key="4">
    <source>
        <dbReference type="EMBL" id="KAF3945662.1"/>
    </source>
</evidence>
<dbReference type="GO" id="GO:0016491">
    <property type="term" value="F:oxidoreductase activity"/>
    <property type="evidence" value="ECO:0007669"/>
    <property type="project" value="UniProtKB-KW"/>
</dbReference>